<evidence type="ECO:0000313" key="2">
    <source>
        <dbReference type="EMBL" id="KTD39507.1"/>
    </source>
</evidence>
<dbReference type="InterPro" id="IPR009045">
    <property type="entry name" value="Zn_M74/Hedgehog-like"/>
</dbReference>
<dbReference type="AlphaFoldDB" id="A0A0W0X4J7"/>
<dbReference type="SUPFAM" id="SSF55166">
    <property type="entry name" value="Hedgehog/DD-peptidase"/>
    <property type="match status" value="1"/>
</dbReference>
<sequence length="224" mass="26076">MKSCLLLVFMFFLFPEVTAAKIIHEISFKSSIKPLSISTKLQMMNSPCSFLYNDLREVKLSYWGFDEKTHQGTLIVNKELALEIVAIFRALYVHKFPIQRMELMEDYHGDDLAAMAANNTSAFNCREVTGQPSVLSQHSYGRAIDINPLINPYVKGEQILPVAGKPFVTRNKAYRGKITKDSFIYKEFIKYGWDWGGDWFDVQDYQHFEKRAHHQKRNRYGYPK</sequence>
<gene>
    <name evidence="2" type="ORF">Loak_0933</name>
</gene>
<dbReference type="Pfam" id="PF13539">
    <property type="entry name" value="Peptidase_M15_4"/>
    <property type="match status" value="1"/>
</dbReference>
<organism evidence="2 3">
    <name type="scientific">Legionella oakridgensis</name>
    <dbReference type="NCBI Taxonomy" id="29423"/>
    <lineage>
        <taxon>Bacteria</taxon>
        <taxon>Pseudomonadati</taxon>
        <taxon>Pseudomonadota</taxon>
        <taxon>Gammaproteobacteria</taxon>
        <taxon>Legionellales</taxon>
        <taxon>Legionellaceae</taxon>
        <taxon>Legionella</taxon>
    </lineage>
</organism>
<comment type="caution">
    <text evidence="2">The sequence shown here is derived from an EMBL/GenBank/DDBJ whole genome shotgun (WGS) entry which is preliminary data.</text>
</comment>
<proteinExistence type="predicted"/>
<dbReference type="RefSeq" id="WP_081724962.1">
    <property type="nucleotide sequence ID" value="NZ_LCUA01000032.1"/>
</dbReference>
<evidence type="ECO:0000259" key="1">
    <source>
        <dbReference type="Pfam" id="PF13539"/>
    </source>
</evidence>
<dbReference type="InterPro" id="IPR039561">
    <property type="entry name" value="Peptidase_M15C"/>
</dbReference>
<dbReference type="GO" id="GO:0008233">
    <property type="term" value="F:peptidase activity"/>
    <property type="evidence" value="ECO:0007669"/>
    <property type="project" value="InterPro"/>
</dbReference>
<dbReference type="EMBL" id="LNYP01000019">
    <property type="protein sequence ID" value="KTD39507.1"/>
    <property type="molecule type" value="Genomic_DNA"/>
</dbReference>
<dbReference type="Proteomes" id="UP000054858">
    <property type="component" value="Unassembled WGS sequence"/>
</dbReference>
<protein>
    <recommendedName>
        <fullName evidence="1">Peptidase M15C domain-containing protein</fullName>
    </recommendedName>
</protein>
<accession>A0A0W0X4J7</accession>
<dbReference type="CDD" id="cd14845">
    <property type="entry name" value="L-Ala-D-Glu_peptidase_like"/>
    <property type="match status" value="1"/>
</dbReference>
<name>A0A0W0X4J7_9GAMM</name>
<reference evidence="2 3" key="1">
    <citation type="submission" date="2015-11" db="EMBL/GenBank/DDBJ databases">
        <title>Genomic analysis of 38 Legionella species identifies large and diverse effector repertoires.</title>
        <authorList>
            <person name="Burstein D."/>
            <person name="Amaro F."/>
            <person name="Zusman T."/>
            <person name="Lifshitz Z."/>
            <person name="Cohen O."/>
            <person name="Gilbert J.A."/>
            <person name="Pupko T."/>
            <person name="Shuman H.A."/>
            <person name="Segal G."/>
        </authorList>
    </citation>
    <scope>NUCLEOTIDE SEQUENCE [LARGE SCALE GENOMIC DNA]</scope>
    <source>
        <strain evidence="2 3">Oak Ridge-10</strain>
    </source>
</reference>
<evidence type="ECO:0000313" key="3">
    <source>
        <dbReference type="Proteomes" id="UP000054858"/>
    </source>
</evidence>
<dbReference type="Gene3D" id="3.30.1380.10">
    <property type="match status" value="1"/>
</dbReference>
<feature type="domain" description="Peptidase M15C" evidence="1">
    <location>
        <begin position="129"/>
        <end position="210"/>
    </location>
</feature>
<dbReference type="PATRIC" id="fig|29423.5.peg.981"/>